<dbReference type="SUPFAM" id="SSF54637">
    <property type="entry name" value="Thioesterase/thiol ester dehydrase-isomerase"/>
    <property type="match status" value="1"/>
</dbReference>
<sequence length="142" mass="16079">MQHSHFSKSYLVRFSHCDPAGIVYFPQYLVITNWLIEDWFTEGLDIDFNVLINQRKHGLPIVKLECEFLQPSRQGDSLLMNLQVEKIGRSSLTLIIEGSVGGELRMRSRQVLVYTCLISSKSVEIPDHIRTALSASSEGVPS</sequence>
<dbReference type="Gene3D" id="3.10.129.10">
    <property type="entry name" value="Hotdog Thioesterase"/>
    <property type="match status" value="1"/>
</dbReference>
<dbReference type="CDD" id="cd00586">
    <property type="entry name" value="4HBT"/>
    <property type="match status" value="1"/>
</dbReference>
<proteinExistence type="predicted"/>
<dbReference type="EMBL" id="FNQS01000001">
    <property type="protein sequence ID" value="SDZ88308.1"/>
    <property type="molecule type" value="Genomic_DNA"/>
</dbReference>
<dbReference type="STRING" id="71657.SAMN02982996_00555"/>
<gene>
    <name evidence="1" type="ORF">SAMN02982996_00555</name>
</gene>
<organism evidence="1 2">
    <name type="scientific">Lonsdalea quercina</name>
    <dbReference type="NCBI Taxonomy" id="71657"/>
    <lineage>
        <taxon>Bacteria</taxon>
        <taxon>Pseudomonadati</taxon>
        <taxon>Pseudomonadota</taxon>
        <taxon>Gammaproteobacteria</taxon>
        <taxon>Enterobacterales</taxon>
        <taxon>Pectobacteriaceae</taxon>
        <taxon>Lonsdalea</taxon>
    </lineage>
</organism>
<protein>
    <submittedName>
        <fullName evidence="1">4-hydroxybenzoyl-CoA thioesterase</fullName>
    </submittedName>
</protein>
<dbReference type="Pfam" id="PF13279">
    <property type="entry name" value="4HBT_2"/>
    <property type="match status" value="1"/>
</dbReference>
<accession>A0A1H3WQ58</accession>
<dbReference type="Proteomes" id="UP000187280">
    <property type="component" value="Unassembled WGS sequence"/>
</dbReference>
<dbReference type="InterPro" id="IPR029069">
    <property type="entry name" value="HotDog_dom_sf"/>
</dbReference>
<evidence type="ECO:0000313" key="1">
    <source>
        <dbReference type="EMBL" id="SDZ88308.1"/>
    </source>
</evidence>
<keyword evidence="2" id="KW-1185">Reference proteome</keyword>
<evidence type="ECO:0000313" key="2">
    <source>
        <dbReference type="Proteomes" id="UP000187280"/>
    </source>
</evidence>
<name>A0A1H3WQ58_9GAMM</name>
<dbReference type="AlphaFoldDB" id="A0A1H3WQ58"/>
<dbReference type="GeneID" id="97763490"/>
<reference evidence="1 2" key="1">
    <citation type="submission" date="2016-10" db="EMBL/GenBank/DDBJ databases">
        <authorList>
            <person name="de Groot N.N."/>
        </authorList>
    </citation>
    <scope>NUCLEOTIDE SEQUENCE [LARGE SCALE GENOMIC DNA]</scope>
    <source>
        <strain evidence="1 2">ATCC 29281</strain>
    </source>
</reference>
<dbReference type="RefSeq" id="WP_071999756.1">
    <property type="nucleotide sequence ID" value="NZ_FNQS01000001.1"/>
</dbReference>